<dbReference type="AlphaFoldDB" id="A0AAE3MZA4"/>
<comment type="caution">
    <text evidence="2">The sequence shown here is derived from an EMBL/GenBank/DDBJ whole genome shotgun (WGS) entry which is preliminary data.</text>
</comment>
<dbReference type="RefSeq" id="WP_306410226.1">
    <property type="nucleotide sequence ID" value="NZ_JANFPI010000002.1"/>
</dbReference>
<dbReference type="GO" id="GO:0016020">
    <property type="term" value="C:membrane"/>
    <property type="evidence" value="ECO:0007669"/>
    <property type="project" value="TreeGrafter"/>
</dbReference>
<feature type="domain" description="AB hydrolase-1" evidence="1">
    <location>
        <begin position="23"/>
        <end position="147"/>
    </location>
</feature>
<dbReference type="InterPro" id="IPR050266">
    <property type="entry name" value="AB_hydrolase_sf"/>
</dbReference>
<keyword evidence="2" id="KW-0378">Hydrolase</keyword>
<proteinExistence type="predicted"/>
<dbReference type="PANTHER" id="PTHR43798">
    <property type="entry name" value="MONOACYLGLYCEROL LIPASE"/>
    <property type="match status" value="1"/>
</dbReference>
<dbReference type="EMBL" id="JANFPI010000002">
    <property type="protein sequence ID" value="MCX8996435.1"/>
    <property type="molecule type" value="Genomic_DNA"/>
</dbReference>
<accession>A0AAE3MZA4</accession>
<dbReference type="PANTHER" id="PTHR43798:SF33">
    <property type="entry name" value="HYDROLASE, PUTATIVE (AFU_ORTHOLOGUE AFUA_2G14860)-RELATED"/>
    <property type="match status" value="1"/>
</dbReference>
<protein>
    <submittedName>
        <fullName evidence="2">Alpha/beta hydrolase</fullName>
    </submittedName>
</protein>
<dbReference type="InterPro" id="IPR029058">
    <property type="entry name" value="AB_hydrolase_fold"/>
</dbReference>
<evidence type="ECO:0000313" key="3">
    <source>
        <dbReference type="Proteomes" id="UP001208771"/>
    </source>
</evidence>
<organism evidence="2 3">
    <name type="scientific">Ectorhizobium quercum</name>
    <dbReference type="NCBI Taxonomy" id="2965071"/>
    <lineage>
        <taxon>Bacteria</taxon>
        <taxon>Pseudomonadati</taxon>
        <taxon>Pseudomonadota</taxon>
        <taxon>Alphaproteobacteria</taxon>
        <taxon>Hyphomicrobiales</taxon>
        <taxon>Rhizobiaceae</taxon>
        <taxon>Ectorhizobium</taxon>
    </lineage>
</organism>
<evidence type="ECO:0000313" key="2">
    <source>
        <dbReference type="EMBL" id="MCX8996435.1"/>
    </source>
</evidence>
<sequence>MKHAPATQGGARMGYVELPGDGPVLVFIHGLGSSSLPYFTPVAADPALAGARSLLVDLLGFGISDRPHDFGYTIPEQARAVATFLDKLNIAGAHVVAHSMGGSIAIHLASERTDLVAGLVTVEPNLLPSRRPRVEPYTEETFVTKGFARALATCGEAWVATMRLADPVALFRAENALGRNMPADLAERYLRLPMPRLMIRGALTACHPCEEEIAAAGIPVATIPDAGHNTMLDNHAAFVSALAAFLPR</sequence>
<evidence type="ECO:0000259" key="1">
    <source>
        <dbReference type="Pfam" id="PF00561"/>
    </source>
</evidence>
<dbReference type="InterPro" id="IPR000073">
    <property type="entry name" value="AB_hydrolase_1"/>
</dbReference>
<keyword evidence="3" id="KW-1185">Reference proteome</keyword>
<gene>
    <name evidence="2" type="ORF">NOF55_04880</name>
</gene>
<dbReference type="Gene3D" id="3.40.50.1820">
    <property type="entry name" value="alpha/beta hydrolase"/>
    <property type="match status" value="1"/>
</dbReference>
<name>A0AAE3MZA4_9HYPH</name>
<dbReference type="GO" id="GO:0047372">
    <property type="term" value="F:monoacylglycerol lipase activity"/>
    <property type="evidence" value="ECO:0007669"/>
    <property type="project" value="TreeGrafter"/>
</dbReference>
<dbReference type="SUPFAM" id="SSF53474">
    <property type="entry name" value="alpha/beta-Hydrolases"/>
    <property type="match status" value="1"/>
</dbReference>
<dbReference type="Pfam" id="PF00561">
    <property type="entry name" value="Abhydrolase_1"/>
    <property type="match status" value="1"/>
</dbReference>
<dbReference type="Proteomes" id="UP001208771">
    <property type="component" value="Unassembled WGS sequence"/>
</dbReference>
<reference evidence="2" key="1">
    <citation type="submission" date="2022-07" db="EMBL/GenBank/DDBJ databases">
        <title>Ectorhizobium quercum gen.nov., sp. nov.</title>
        <authorList>
            <person name="Ma T."/>
            <person name="Li Y."/>
        </authorList>
    </citation>
    <scope>NUCLEOTIDE SEQUENCE</scope>
    <source>
        <strain evidence="2">BDR2-2</strain>
    </source>
</reference>
<dbReference type="GO" id="GO:0046464">
    <property type="term" value="P:acylglycerol catabolic process"/>
    <property type="evidence" value="ECO:0007669"/>
    <property type="project" value="TreeGrafter"/>
</dbReference>